<evidence type="ECO:0000313" key="2">
    <source>
        <dbReference type="Proteomes" id="UP000886998"/>
    </source>
</evidence>
<proteinExistence type="predicted"/>
<dbReference type="EMBL" id="BMAV01002819">
    <property type="protein sequence ID" value="GFY41980.1"/>
    <property type="molecule type" value="Genomic_DNA"/>
</dbReference>
<dbReference type="AlphaFoldDB" id="A0A8X6WWE8"/>
<keyword evidence="2" id="KW-1185">Reference proteome</keyword>
<reference evidence="1" key="1">
    <citation type="submission" date="2020-08" db="EMBL/GenBank/DDBJ databases">
        <title>Multicomponent nature underlies the extraordinary mechanical properties of spider dragline silk.</title>
        <authorList>
            <person name="Kono N."/>
            <person name="Nakamura H."/>
            <person name="Mori M."/>
            <person name="Yoshida Y."/>
            <person name="Ohtoshi R."/>
            <person name="Malay A.D."/>
            <person name="Moran D.A.P."/>
            <person name="Tomita M."/>
            <person name="Numata K."/>
            <person name="Arakawa K."/>
        </authorList>
    </citation>
    <scope>NUCLEOTIDE SEQUENCE</scope>
</reference>
<name>A0A8X6WWE8_9ARAC</name>
<dbReference type="Proteomes" id="UP000886998">
    <property type="component" value="Unassembled WGS sequence"/>
</dbReference>
<gene>
    <name evidence="1" type="ORF">TNIN_275711</name>
</gene>
<accession>A0A8X6WWE8</accession>
<evidence type="ECO:0000313" key="1">
    <source>
        <dbReference type="EMBL" id="GFY41980.1"/>
    </source>
</evidence>
<sequence length="90" mass="10492">MDKSAFDAARYFVYIAFISKAENSLLKTSIDMLVVPEAFVDSPFSVQLERERERFCYFNQFSFSSDVAREYLVEISRWEGIKIFLALLQG</sequence>
<organism evidence="1 2">
    <name type="scientific">Trichonephila inaurata madagascariensis</name>
    <dbReference type="NCBI Taxonomy" id="2747483"/>
    <lineage>
        <taxon>Eukaryota</taxon>
        <taxon>Metazoa</taxon>
        <taxon>Ecdysozoa</taxon>
        <taxon>Arthropoda</taxon>
        <taxon>Chelicerata</taxon>
        <taxon>Arachnida</taxon>
        <taxon>Araneae</taxon>
        <taxon>Araneomorphae</taxon>
        <taxon>Entelegynae</taxon>
        <taxon>Araneoidea</taxon>
        <taxon>Nephilidae</taxon>
        <taxon>Trichonephila</taxon>
        <taxon>Trichonephila inaurata</taxon>
    </lineage>
</organism>
<protein>
    <submittedName>
        <fullName evidence="1">Uncharacterized protein</fullName>
    </submittedName>
</protein>
<comment type="caution">
    <text evidence="1">The sequence shown here is derived from an EMBL/GenBank/DDBJ whole genome shotgun (WGS) entry which is preliminary data.</text>
</comment>